<dbReference type="InterPro" id="IPR009057">
    <property type="entry name" value="Homeodomain-like_sf"/>
</dbReference>
<feature type="domain" description="HTH tetR-type" evidence="4">
    <location>
        <begin position="13"/>
        <end position="73"/>
    </location>
</feature>
<proteinExistence type="predicted"/>
<protein>
    <submittedName>
        <fullName evidence="5">AcrR family transcriptional regulator</fullName>
    </submittedName>
</protein>
<keyword evidence="1" id="KW-0678">Repressor</keyword>
<organism evidence="5 6">
    <name type="scientific">Robertmurraya siralis</name>
    <dbReference type="NCBI Taxonomy" id="77777"/>
    <lineage>
        <taxon>Bacteria</taxon>
        <taxon>Bacillati</taxon>
        <taxon>Bacillota</taxon>
        <taxon>Bacilli</taxon>
        <taxon>Bacillales</taxon>
        <taxon>Bacillaceae</taxon>
        <taxon>Robertmurraya</taxon>
    </lineage>
</organism>
<dbReference type="InterPro" id="IPR039532">
    <property type="entry name" value="TetR_C_Firmicutes"/>
</dbReference>
<gene>
    <name evidence="5" type="ORF">J27TS8_22290</name>
</gene>
<accession>A0A919WIB6</accession>
<dbReference type="Gene3D" id="1.10.357.10">
    <property type="entry name" value="Tetracycline Repressor, domain 2"/>
    <property type="match status" value="1"/>
</dbReference>
<dbReference type="PROSITE" id="PS50977">
    <property type="entry name" value="HTH_TETR_2"/>
    <property type="match status" value="1"/>
</dbReference>
<dbReference type="EMBL" id="BORC01000003">
    <property type="protein sequence ID" value="GIN62236.1"/>
    <property type="molecule type" value="Genomic_DNA"/>
</dbReference>
<comment type="caution">
    <text evidence="5">The sequence shown here is derived from an EMBL/GenBank/DDBJ whole genome shotgun (WGS) entry which is preliminary data.</text>
</comment>
<keyword evidence="2 3" id="KW-0238">DNA-binding</keyword>
<keyword evidence="6" id="KW-1185">Reference proteome</keyword>
<evidence type="ECO:0000313" key="5">
    <source>
        <dbReference type="EMBL" id="GIN62236.1"/>
    </source>
</evidence>
<dbReference type="RefSeq" id="WP_170211306.1">
    <property type="nucleotide sequence ID" value="NZ_SWLZ01000010.1"/>
</dbReference>
<dbReference type="InterPro" id="IPR001647">
    <property type="entry name" value="HTH_TetR"/>
</dbReference>
<evidence type="ECO:0000256" key="3">
    <source>
        <dbReference type="PROSITE-ProRule" id="PRU00335"/>
    </source>
</evidence>
<evidence type="ECO:0000256" key="1">
    <source>
        <dbReference type="ARBA" id="ARBA00022491"/>
    </source>
</evidence>
<sequence>MLSDENREDRRVRRTKRMLKRAFIDILYEKEYKDISVTDIVERADYNRSTFYFHYKYKEELVEELNESMVNGLIAAFFDDFKKGIENMTPADIVIFEHIYKKKDFFNLWKTSEAIPNIQEMFIDKFSLAFKKELLKMRNLNTDIDMDLYVTYHAQGVLGLILDWIKKDYSHSSTYMSRQLLNLLNINQLKKS</sequence>
<dbReference type="InterPro" id="IPR050624">
    <property type="entry name" value="HTH-type_Tx_Regulator"/>
</dbReference>
<dbReference type="Proteomes" id="UP000682111">
    <property type="component" value="Unassembled WGS sequence"/>
</dbReference>
<dbReference type="GO" id="GO:0003677">
    <property type="term" value="F:DNA binding"/>
    <property type="evidence" value="ECO:0007669"/>
    <property type="project" value="UniProtKB-UniRule"/>
</dbReference>
<dbReference type="Pfam" id="PF14278">
    <property type="entry name" value="TetR_C_8"/>
    <property type="match status" value="1"/>
</dbReference>
<dbReference type="SUPFAM" id="SSF46689">
    <property type="entry name" value="Homeodomain-like"/>
    <property type="match status" value="1"/>
</dbReference>
<dbReference type="Pfam" id="PF00440">
    <property type="entry name" value="TetR_N"/>
    <property type="match status" value="1"/>
</dbReference>
<dbReference type="PANTHER" id="PTHR43479:SF7">
    <property type="entry name" value="TETR-FAMILY TRANSCRIPTIONAL REGULATOR"/>
    <property type="match status" value="1"/>
</dbReference>
<dbReference type="AlphaFoldDB" id="A0A919WIB6"/>
<dbReference type="PANTHER" id="PTHR43479">
    <property type="entry name" value="ACREF/ENVCD OPERON REPRESSOR-RELATED"/>
    <property type="match status" value="1"/>
</dbReference>
<reference evidence="5" key="1">
    <citation type="submission" date="2021-03" db="EMBL/GenBank/DDBJ databases">
        <title>Antimicrobial resistance genes in bacteria isolated from Japanese honey, and their potential for conferring macrolide and lincosamide resistance in the American foulbrood pathogen Paenibacillus larvae.</title>
        <authorList>
            <person name="Okamoto M."/>
            <person name="Kumagai M."/>
            <person name="Kanamori H."/>
            <person name="Takamatsu D."/>
        </authorList>
    </citation>
    <scope>NUCLEOTIDE SEQUENCE</scope>
    <source>
        <strain evidence="5">J27TS8</strain>
    </source>
</reference>
<feature type="DNA-binding region" description="H-T-H motif" evidence="3">
    <location>
        <begin position="36"/>
        <end position="55"/>
    </location>
</feature>
<evidence type="ECO:0000313" key="6">
    <source>
        <dbReference type="Proteomes" id="UP000682111"/>
    </source>
</evidence>
<name>A0A919WIB6_9BACI</name>
<evidence type="ECO:0000256" key="2">
    <source>
        <dbReference type="ARBA" id="ARBA00023125"/>
    </source>
</evidence>
<evidence type="ECO:0000259" key="4">
    <source>
        <dbReference type="PROSITE" id="PS50977"/>
    </source>
</evidence>